<feature type="domain" description="Peptidase M61 catalytic" evidence="2">
    <location>
        <begin position="301"/>
        <end position="408"/>
    </location>
</feature>
<dbReference type="Proteomes" id="UP001252186">
    <property type="component" value="Unassembled WGS sequence"/>
</dbReference>
<accession>A0ABU2Y1V8</accession>
<feature type="domain" description="Peptidase M61 N-terminal" evidence="3">
    <location>
        <begin position="37"/>
        <end position="208"/>
    </location>
</feature>
<evidence type="ECO:0000259" key="3">
    <source>
        <dbReference type="Pfam" id="PF17899"/>
    </source>
</evidence>
<feature type="chain" id="PRO_5046510931" description="Peptidase" evidence="1">
    <location>
        <begin position="24"/>
        <end position="516"/>
    </location>
</feature>
<sequence length="516" mass="58579">MKLLKIAIFVVASTLLISCGGQKSTTASNNKIEPVKFHINLNDRSNDTFKVKVTAPELTSENNIYQFASTAPGTYTVMNIGRFVKTFEAFDDKGNPIETNKVSVNQYEFAQPEKVALINYEISETFDTEVKELPIYPMCGTSIEENHALINAHAVLGYFKGKQATPMNIKIDYPENWLAGTALSLNSDNSYSANTFDHAVDSPILLGELTTASMEVSGTKVDILTYSEKGMITSEMVLESMKDMIISADKFLGGLPVDRYTFLFHFETNGKPINGAWEHSYSSEYTNQEKPWNEIEQNMKDMASHEFFHIVTPLNIHSEIIQEFNFIQPVPSRHLWLYEGTTEWAAHMMQFKAGQKSMDDYLKMLRRKVYISEQYYKSEFSLLDLSLKSFTKEGHEKYGDIYMGGALVAGLLDIRLLELSNGEKGLSDVINQLAKIYGPNKAFDDATFFQYFTDFTYPEIGDFLNSYVKEKNALPYKEYYQKVGISFNAEDMTFILDENASEKQLALRSAWAKQLD</sequence>
<evidence type="ECO:0000256" key="1">
    <source>
        <dbReference type="SAM" id="SignalP"/>
    </source>
</evidence>
<evidence type="ECO:0000313" key="5">
    <source>
        <dbReference type="Proteomes" id="UP001252186"/>
    </source>
</evidence>
<dbReference type="Gene3D" id="1.10.390.10">
    <property type="entry name" value="Neutral Protease Domain 2"/>
    <property type="match status" value="1"/>
</dbReference>
<feature type="signal peptide" evidence="1">
    <location>
        <begin position="1"/>
        <end position="23"/>
    </location>
</feature>
<protein>
    <recommendedName>
        <fullName evidence="6">Peptidase</fullName>
    </recommendedName>
</protein>
<comment type="caution">
    <text evidence="4">The sequence shown here is derived from an EMBL/GenBank/DDBJ whole genome shotgun (WGS) entry which is preliminary data.</text>
</comment>
<evidence type="ECO:0000313" key="4">
    <source>
        <dbReference type="EMBL" id="MDT0552188.1"/>
    </source>
</evidence>
<gene>
    <name evidence="4" type="ORF">RM519_02910</name>
</gene>
<dbReference type="EMBL" id="JAVRHV010000001">
    <property type="protein sequence ID" value="MDT0552188.1"/>
    <property type="molecule type" value="Genomic_DNA"/>
</dbReference>
<organism evidence="4 5">
    <name type="scientific">Urechidicola vernalis</name>
    <dbReference type="NCBI Taxonomy" id="3075600"/>
    <lineage>
        <taxon>Bacteria</taxon>
        <taxon>Pseudomonadati</taxon>
        <taxon>Bacteroidota</taxon>
        <taxon>Flavobacteriia</taxon>
        <taxon>Flavobacteriales</taxon>
        <taxon>Flavobacteriaceae</taxon>
        <taxon>Urechidicola</taxon>
    </lineage>
</organism>
<dbReference type="Pfam" id="PF05299">
    <property type="entry name" value="Peptidase_M61"/>
    <property type="match status" value="1"/>
</dbReference>
<dbReference type="InterPro" id="IPR040756">
    <property type="entry name" value="Peptidase_M61_N"/>
</dbReference>
<keyword evidence="1" id="KW-0732">Signal</keyword>
<keyword evidence="5" id="KW-1185">Reference proteome</keyword>
<dbReference type="Gene3D" id="2.60.40.3650">
    <property type="match status" value="1"/>
</dbReference>
<dbReference type="InterPro" id="IPR027268">
    <property type="entry name" value="Peptidase_M4/M1_CTD_sf"/>
</dbReference>
<reference evidence="4 5" key="1">
    <citation type="submission" date="2023-09" db="EMBL/GenBank/DDBJ databases">
        <authorList>
            <person name="Rey-Velasco X."/>
        </authorList>
    </citation>
    <scope>NUCLEOTIDE SEQUENCE [LARGE SCALE GENOMIC DNA]</scope>
    <source>
        <strain evidence="4 5">P050</strain>
    </source>
</reference>
<dbReference type="PROSITE" id="PS51257">
    <property type="entry name" value="PROKAR_LIPOPROTEIN"/>
    <property type="match status" value="1"/>
</dbReference>
<proteinExistence type="predicted"/>
<dbReference type="InterPro" id="IPR007963">
    <property type="entry name" value="Peptidase_M61_catalytic"/>
</dbReference>
<evidence type="ECO:0000259" key="2">
    <source>
        <dbReference type="Pfam" id="PF05299"/>
    </source>
</evidence>
<dbReference type="Pfam" id="PF17899">
    <property type="entry name" value="Peptidase_M61_N"/>
    <property type="match status" value="1"/>
</dbReference>
<dbReference type="RefSeq" id="WP_311592025.1">
    <property type="nucleotide sequence ID" value="NZ_JAVRHV010000001.1"/>
</dbReference>
<name>A0ABU2Y1V8_9FLAO</name>
<evidence type="ECO:0008006" key="6">
    <source>
        <dbReference type="Google" id="ProtNLM"/>
    </source>
</evidence>